<dbReference type="OrthoDB" id="5512083at2"/>
<keyword evidence="2" id="KW-1185">Reference proteome</keyword>
<reference evidence="2" key="1">
    <citation type="submission" date="2018-09" db="EMBL/GenBank/DDBJ databases">
        <authorList>
            <person name="Livingstone P.G."/>
            <person name="Whitworth D.E."/>
        </authorList>
    </citation>
    <scope>NUCLEOTIDE SEQUENCE [LARGE SCALE GENOMIC DNA]</scope>
    <source>
        <strain evidence="2">CA054A</strain>
    </source>
</reference>
<dbReference type="Proteomes" id="UP000268094">
    <property type="component" value="Unassembled WGS sequence"/>
</dbReference>
<accession>A0A3A8IMK2</accession>
<organism evidence="1 2">
    <name type="scientific">Corallococcus terminator</name>
    <dbReference type="NCBI Taxonomy" id="2316733"/>
    <lineage>
        <taxon>Bacteria</taxon>
        <taxon>Pseudomonadati</taxon>
        <taxon>Myxococcota</taxon>
        <taxon>Myxococcia</taxon>
        <taxon>Myxococcales</taxon>
        <taxon>Cystobacterineae</taxon>
        <taxon>Myxococcaceae</taxon>
        <taxon>Corallococcus</taxon>
    </lineage>
</organism>
<dbReference type="EMBL" id="RAVZ01000155">
    <property type="protein sequence ID" value="RKG84465.1"/>
    <property type="molecule type" value="Genomic_DNA"/>
</dbReference>
<evidence type="ECO:0000313" key="1">
    <source>
        <dbReference type="EMBL" id="RKG84465.1"/>
    </source>
</evidence>
<sequence>MSKRDTPSPSELVSAAQALDAELLRFEALAGQLQDAPLTSEKHLERASRTLKELADLDDALRVRVGALVQAITGVRTRQQTQADAVNARAQELQRRTEVFKDLLTRYGGLGQSAADLNGRMQQFSALRQQESRTAEEDAQLTAVFNSLQERMAEVADEAATLAGAADADHFSDIARQADSLRQQLLSARNKLGLLHQSLSSKSE</sequence>
<proteinExistence type="predicted"/>
<gene>
    <name evidence="1" type="ORF">D7V88_21900</name>
</gene>
<evidence type="ECO:0000313" key="2">
    <source>
        <dbReference type="Proteomes" id="UP000268094"/>
    </source>
</evidence>
<comment type="caution">
    <text evidence="1">The sequence shown here is derived from an EMBL/GenBank/DDBJ whole genome shotgun (WGS) entry which is preliminary data.</text>
</comment>
<dbReference type="RefSeq" id="WP_120542598.1">
    <property type="nucleotide sequence ID" value="NZ_RAVZ01000155.1"/>
</dbReference>
<name>A0A3A8IMK2_9BACT</name>
<dbReference type="AlphaFoldDB" id="A0A3A8IMK2"/>
<protein>
    <submittedName>
        <fullName evidence="1">Uncharacterized protein</fullName>
    </submittedName>
</protein>